<comment type="caution">
    <text evidence="2">The sequence shown here is derived from an EMBL/GenBank/DDBJ whole genome shotgun (WGS) entry which is preliminary data.</text>
</comment>
<dbReference type="EMBL" id="VTXC01000009">
    <property type="protein sequence ID" value="NOH70671.1"/>
    <property type="molecule type" value="Genomic_DNA"/>
</dbReference>
<proteinExistence type="predicted"/>
<dbReference type="Proteomes" id="UP000565719">
    <property type="component" value="Unassembled WGS sequence"/>
</dbReference>
<sequence length="186" mass="21246">MDRLYVALIALLLGWGLSQLTEYVKSKQKTKKLKSAIELELRDLEELLKQRENTAKSSALNYGHHHNYAFSLGAPISTPVLDAFYAEVAVSFTNEQRYNIRVFRDHIRAYSCIVEWAEEMGSGDATQNEIVFKLFEAYKQASFALVYIKEANKVGGREKITDDHESLDKLRESLKELTPKLALKKS</sequence>
<protein>
    <submittedName>
        <fullName evidence="2">Uncharacterized protein</fullName>
    </submittedName>
</protein>
<evidence type="ECO:0000256" key="1">
    <source>
        <dbReference type="SAM" id="Coils"/>
    </source>
</evidence>
<evidence type="ECO:0000313" key="3">
    <source>
        <dbReference type="Proteomes" id="UP000565719"/>
    </source>
</evidence>
<reference evidence="2 3" key="1">
    <citation type="submission" date="2019-09" db="EMBL/GenBank/DDBJ databases">
        <title>Draft genome sequencing and comparative genomics of hatchery-associated Vibrios.</title>
        <authorList>
            <person name="Kehlet-Delgado H."/>
            <person name="Mueller R.S."/>
        </authorList>
    </citation>
    <scope>NUCLEOTIDE SEQUENCE [LARGE SCALE GENOMIC DNA]</scope>
    <source>
        <strain evidence="2 3">99-46-Y</strain>
    </source>
</reference>
<organism evidence="2 3">
    <name type="scientific">Vibrio pectenicida</name>
    <dbReference type="NCBI Taxonomy" id="62763"/>
    <lineage>
        <taxon>Bacteria</taxon>
        <taxon>Pseudomonadati</taxon>
        <taxon>Pseudomonadota</taxon>
        <taxon>Gammaproteobacteria</taxon>
        <taxon>Vibrionales</taxon>
        <taxon>Vibrionaceae</taxon>
        <taxon>Vibrio</taxon>
    </lineage>
</organism>
<accession>A0A7Y4EDQ3</accession>
<feature type="coiled-coil region" evidence="1">
    <location>
        <begin position="27"/>
        <end position="54"/>
    </location>
</feature>
<name>A0A7Y4EDQ3_9VIBR</name>
<dbReference type="RefSeq" id="WP_171360167.1">
    <property type="nucleotide sequence ID" value="NZ_VTXC01000009.1"/>
</dbReference>
<keyword evidence="1" id="KW-0175">Coiled coil</keyword>
<evidence type="ECO:0000313" key="2">
    <source>
        <dbReference type="EMBL" id="NOH70671.1"/>
    </source>
</evidence>
<dbReference type="AlphaFoldDB" id="A0A7Y4EDQ3"/>
<gene>
    <name evidence="2" type="ORF">F0225_04840</name>
</gene>